<dbReference type="EMBL" id="MCFL01000009">
    <property type="protein sequence ID" value="ORZ38196.1"/>
    <property type="molecule type" value="Genomic_DNA"/>
</dbReference>
<protein>
    <recommendedName>
        <fullName evidence="2">Erythromycin biosynthesis protein CIII-like C-terminal domain-containing protein</fullName>
    </recommendedName>
</protein>
<dbReference type="Proteomes" id="UP000193411">
    <property type="component" value="Unassembled WGS sequence"/>
</dbReference>
<dbReference type="Gene3D" id="3.40.50.2000">
    <property type="entry name" value="Glycogen Phosphorylase B"/>
    <property type="match status" value="2"/>
</dbReference>
<dbReference type="InterPro" id="IPR050426">
    <property type="entry name" value="Glycosyltransferase_28"/>
</dbReference>
<evidence type="ECO:0000313" key="3">
    <source>
        <dbReference type="EMBL" id="ORZ38196.1"/>
    </source>
</evidence>
<sequence>MPYSILIPCIGTRGDVQPFLALAMGLTAAYPRGTFRFVIGTHKDYLPFVESHKEAASISDTFVVEPSISYLLKESPIGKQMKQASIFSKMSTTKSFMQEMHLGWTRSIKAALDQHGPFDLLMLPTFAAQCGTLAIVKAMPAPAPRILILHTVPSYPCSDFAPPTAGVGGSAPFAFLNSIMWSMGMRMVHNQIMYPVTAEVCKDVGVPHWPTASDLTSAVGMEKDWAIGHIYSKNVLPRPATWPENHQVIGFLDYKPPPSKKDHDGLPDDLAKFMDAPESANLPVVYVGLGSMLWVAFDSDDEAKSILQRLYSGLVAATAPPNPPKFRAILHTVAGPNGQHFVPETMTDGVNVFLLNKPVPHDLLFPRCALTVHHGGAGTLHTSLLHGCPSVIYACAKSTDQPFWAGIVAKAGMGVDGGMVHGITVKSVAATVTKAVEGVKAMREKVEKVKEEMKKESAVGWVKEWIGPIPK</sequence>
<accession>A0A1Y2HUB5</accession>
<comment type="caution">
    <text evidence="3">The sequence shown here is derived from an EMBL/GenBank/DDBJ whole genome shotgun (WGS) entry which is preliminary data.</text>
</comment>
<evidence type="ECO:0000259" key="2">
    <source>
        <dbReference type="Pfam" id="PF06722"/>
    </source>
</evidence>
<reference evidence="3 4" key="1">
    <citation type="submission" date="2016-07" db="EMBL/GenBank/DDBJ databases">
        <title>Pervasive Adenine N6-methylation of Active Genes in Fungi.</title>
        <authorList>
            <consortium name="DOE Joint Genome Institute"/>
            <person name="Mondo S.J."/>
            <person name="Dannebaum R.O."/>
            <person name="Kuo R.C."/>
            <person name="Labutti K."/>
            <person name="Haridas S."/>
            <person name="Kuo A."/>
            <person name="Salamov A."/>
            <person name="Ahrendt S.R."/>
            <person name="Lipzen A."/>
            <person name="Sullivan W."/>
            <person name="Andreopoulos W.B."/>
            <person name="Clum A."/>
            <person name="Lindquist E."/>
            <person name="Daum C."/>
            <person name="Ramamoorthy G.K."/>
            <person name="Gryganskyi A."/>
            <person name="Culley D."/>
            <person name="Magnuson J.K."/>
            <person name="James T.Y."/>
            <person name="O'Malley M.A."/>
            <person name="Stajich J.E."/>
            <person name="Spatafora J.W."/>
            <person name="Visel A."/>
            <person name="Grigoriev I.V."/>
        </authorList>
    </citation>
    <scope>NUCLEOTIDE SEQUENCE [LARGE SCALE GENOMIC DNA]</scope>
    <source>
        <strain evidence="3 4">PL171</strain>
    </source>
</reference>
<organism evidence="3 4">
    <name type="scientific">Catenaria anguillulae PL171</name>
    <dbReference type="NCBI Taxonomy" id="765915"/>
    <lineage>
        <taxon>Eukaryota</taxon>
        <taxon>Fungi</taxon>
        <taxon>Fungi incertae sedis</taxon>
        <taxon>Blastocladiomycota</taxon>
        <taxon>Blastocladiomycetes</taxon>
        <taxon>Blastocladiales</taxon>
        <taxon>Catenariaceae</taxon>
        <taxon>Catenaria</taxon>
    </lineage>
</organism>
<dbReference type="InterPro" id="IPR010610">
    <property type="entry name" value="EryCIII-like_C"/>
</dbReference>
<feature type="coiled-coil region" evidence="1">
    <location>
        <begin position="432"/>
        <end position="459"/>
    </location>
</feature>
<dbReference type="SUPFAM" id="SSF53756">
    <property type="entry name" value="UDP-Glycosyltransferase/glycogen phosphorylase"/>
    <property type="match status" value="1"/>
</dbReference>
<name>A0A1Y2HUB5_9FUNG</name>
<keyword evidence="4" id="KW-1185">Reference proteome</keyword>
<dbReference type="GO" id="GO:0016757">
    <property type="term" value="F:glycosyltransferase activity"/>
    <property type="evidence" value="ECO:0007669"/>
    <property type="project" value="UniProtKB-ARBA"/>
</dbReference>
<evidence type="ECO:0000313" key="4">
    <source>
        <dbReference type="Proteomes" id="UP000193411"/>
    </source>
</evidence>
<dbReference type="PANTHER" id="PTHR48050">
    <property type="entry name" value="STEROL 3-BETA-GLUCOSYLTRANSFERASE"/>
    <property type="match status" value="1"/>
</dbReference>
<evidence type="ECO:0000256" key="1">
    <source>
        <dbReference type="SAM" id="Coils"/>
    </source>
</evidence>
<dbReference type="Pfam" id="PF06722">
    <property type="entry name" value="EryCIII-like_C"/>
    <property type="match status" value="1"/>
</dbReference>
<gene>
    <name evidence="3" type="ORF">BCR44DRAFT_33994</name>
</gene>
<feature type="domain" description="Erythromycin biosynthesis protein CIII-like C-terminal" evidence="2">
    <location>
        <begin position="358"/>
        <end position="455"/>
    </location>
</feature>
<keyword evidence="1" id="KW-0175">Coiled coil</keyword>
<dbReference type="AlphaFoldDB" id="A0A1Y2HUB5"/>
<proteinExistence type="predicted"/>
<dbReference type="STRING" id="765915.A0A1Y2HUB5"/>
<dbReference type="PANTHER" id="PTHR48050:SF13">
    <property type="entry name" value="STEROL 3-BETA-GLUCOSYLTRANSFERASE UGT80A2"/>
    <property type="match status" value="1"/>
</dbReference>
<dbReference type="OrthoDB" id="5835829at2759"/>